<feature type="compositionally biased region" description="Low complexity" evidence="1">
    <location>
        <begin position="124"/>
        <end position="134"/>
    </location>
</feature>
<dbReference type="EMBL" id="MKGL01000013">
    <property type="protein sequence ID" value="RNF11734.1"/>
    <property type="molecule type" value="Genomic_DNA"/>
</dbReference>
<evidence type="ECO:0000313" key="2">
    <source>
        <dbReference type="EMBL" id="RNF11734.1"/>
    </source>
</evidence>
<dbReference type="RefSeq" id="XP_029242341.1">
    <property type="nucleotide sequence ID" value="XM_029377786.1"/>
</dbReference>
<comment type="caution">
    <text evidence="2">The sequence shown here is derived from an EMBL/GenBank/DDBJ whole genome shotgun (WGS) entry which is preliminary data.</text>
</comment>
<feature type="compositionally biased region" description="Acidic residues" evidence="1">
    <location>
        <begin position="232"/>
        <end position="352"/>
    </location>
</feature>
<sequence length="352" mass="39787">MLLARVELRRVSFIADKEGVKDAVDSLQRWVDTDEKYGTVECYVSFAAPPGMELRFRRSPPQETHTGVTQELRVCCATNVDLKDIYFEVQQASDEHSDFGIEDVTLPCRLWCLTKRRSKSQATSDSSLHYTSSSGEDDDEKPASSWQLLAEGGVRAAQYGLQTVELEMDATAKLRCGASASVVFFIAPRLQCTVEAAATLRALEDDGPSPRARLEAHESCGPTPLQGLSFTDDTEEEGNEDDTEEVKDDEEEDAEEVKDDEEEDTEEVKDDEKEDTEEVKDDEKEDTEEVKDDEEEDTEEVKDDEEEDAEEVKDDEKEDAEEVKDDEKEDAEEVKDDEEEDTEEVKDDEEED</sequence>
<name>A0A3R7NU42_TRYRA</name>
<keyword evidence="3" id="KW-1185">Reference proteome</keyword>
<dbReference type="GeneID" id="40324650"/>
<dbReference type="OrthoDB" id="10491086at2759"/>
<accession>A0A3R7NU42</accession>
<evidence type="ECO:0000313" key="3">
    <source>
        <dbReference type="Proteomes" id="UP000283634"/>
    </source>
</evidence>
<dbReference type="Proteomes" id="UP000283634">
    <property type="component" value="Unassembled WGS sequence"/>
</dbReference>
<evidence type="ECO:0000256" key="1">
    <source>
        <dbReference type="SAM" id="MobiDB-lite"/>
    </source>
</evidence>
<proteinExistence type="predicted"/>
<reference evidence="2 3" key="1">
    <citation type="journal article" date="2018" name="BMC Genomics">
        <title>Genomic comparison of Trypanosoma conorhini and Trypanosoma rangeli to Trypanosoma cruzi strains of high and low virulence.</title>
        <authorList>
            <person name="Bradwell K.R."/>
            <person name="Koparde V.N."/>
            <person name="Matveyev A.V."/>
            <person name="Serrano M.G."/>
            <person name="Alves J.M."/>
            <person name="Parikh H."/>
            <person name="Huang B."/>
            <person name="Lee V."/>
            <person name="Espinosa-Alvarez O."/>
            <person name="Ortiz P.A."/>
            <person name="Costa-Martins A.G."/>
            <person name="Teixeira M.M."/>
            <person name="Buck G.A."/>
        </authorList>
    </citation>
    <scope>NUCLEOTIDE SEQUENCE [LARGE SCALE GENOMIC DNA]</scope>
    <source>
        <strain evidence="2 3">AM80</strain>
    </source>
</reference>
<dbReference type="AlphaFoldDB" id="A0A3R7NU42"/>
<feature type="region of interest" description="Disordered" evidence="1">
    <location>
        <begin position="123"/>
        <end position="144"/>
    </location>
</feature>
<feature type="region of interest" description="Disordered" evidence="1">
    <location>
        <begin position="205"/>
        <end position="352"/>
    </location>
</feature>
<feature type="non-terminal residue" evidence="2">
    <location>
        <position position="352"/>
    </location>
</feature>
<gene>
    <name evidence="2" type="ORF">TraAM80_00717</name>
</gene>
<protein>
    <submittedName>
        <fullName evidence="2">Uncharacterized protein</fullName>
    </submittedName>
</protein>
<organism evidence="2 3">
    <name type="scientific">Trypanosoma rangeli</name>
    <dbReference type="NCBI Taxonomy" id="5698"/>
    <lineage>
        <taxon>Eukaryota</taxon>
        <taxon>Discoba</taxon>
        <taxon>Euglenozoa</taxon>
        <taxon>Kinetoplastea</taxon>
        <taxon>Metakinetoplastina</taxon>
        <taxon>Trypanosomatida</taxon>
        <taxon>Trypanosomatidae</taxon>
        <taxon>Trypanosoma</taxon>
        <taxon>Herpetosoma</taxon>
    </lineage>
</organism>